<accession>A0ACC1XWQ5</accession>
<sequence>MIRVNIEEDQEATMAKFIGDLNKEIADMVDLQHYMQNGEIESASSSEDEMPPLENCSNVEVEEPVHGDLLVIRRALSIQIKDDIDEEQREYIFHTRCHVKDKVCTMIIDSGNCTNVASTLLVDKLNLHTIKHHKPYKLQWLNDCGKTKVTKQVLVSFSIGKYEDEILCDVAPMHASHIFLG</sequence>
<gene>
    <name evidence="1" type="ORF">OWV82_013527</name>
</gene>
<name>A0ACC1XWQ5_MELAZ</name>
<comment type="caution">
    <text evidence="1">The sequence shown here is derived from an EMBL/GenBank/DDBJ whole genome shotgun (WGS) entry which is preliminary data.</text>
</comment>
<dbReference type="EMBL" id="CM051400">
    <property type="protein sequence ID" value="KAJ4715139.1"/>
    <property type="molecule type" value="Genomic_DNA"/>
</dbReference>
<keyword evidence="2" id="KW-1185">Reference proteome</keyword>
<proteinExistence type="predicted"/>
<reference evidence="1 2" key="1">
    <citation type="journal article" date="2023" name="Science">
        <title>Complex scaffold remodeling in plant triterpene biosynthesis.</title>
        <authorList>
            <person name="De La Pena R."/>
            <person name="Hodgson H."/>
            <person name="Liu J.C."/>
            <person name="Stephenson M.J."/>
            <person name="Martin A.C."/>
            <person name="Owen C."/>
            <person name="Harkess A."/>
            <person name="Leebens-Mack J."/>
            <person name="Jimenez L.E."/>
            <person name="Osbourn A."/>
            <person name="Sattely E.S."/>
        </authorList>
    </citation>
    <scope>NUCLEOTIDE SEQUENCE [LARGE SCALE GENOMIC DNA]</scope>
    <source>
        <strain evidence="2">cv. JPN11</strain>
        <tissue evidence="1">Leaf</tissue>
    </source>
</reference>
<dbReference type="Proteomes" id="UP001164539">
    <property type="component" value="Chromosome 7"/>
</dbReference>
<evidence type="ECO:0000313" key="2">
    <source>
        <dbReference type="Proteomes" id="UP001164539"/>
    </source>
</evidence>
<organism evidence="1 2">
    <name type="scientific">Melia azedarach</name>
    <name type="common">Chinaberry tree</name>
    <dbReference type="NCBI Taxonomy" id="155640"/>
    <lineage>
        <taxon>Eukaryota</taxon>
        <taxon>Viridiplantae</taxon>
        <taxon>Streptophyta</taxon>
        <taxon>Embryophyta</taxon>
        <taxon>Tracheophyta</taxon>
        <taxon>Spermatophyta</taxon>
        <taxon>Magnoliopsida</taxon>
        <taxon>eudicotyledons</taxon>
        <taxon>Gunneridae</taxon>
        <taxon>Pentapetalae</taxon>
        <taxon>rosids</taxon>
        <taxon>malvids</taxon>
        <taxon>Sapindales</taxon>
        <taxon>Meliaceae</taxon>
        <taxon>Melia</taxon>
    </lineage>
</organism>
<protein>
    <submittedName>
        <fullName evidence="1">Uncharacterized protein</fullName>
    </submittedName>
</protein>
<evidence type="ECO:0000313" key="1">
    <source>
        <dbReference type="EMBL" id="KAJ4715139.1"/>
    </source>
</evidence>